<protein>
    <recommendedName>
        <fullName evidence="7">Nuclear pore complex protein NUP205</fullName>
    </recommendedName>
</protein>
<keyword evidence="5" id="KW-1133">Transmembrane helix</keyword>
<comment type="similarity">
    <text evidence="2">Belongs to the NUP186/NUP192/NUP205 family.</text>
</comment>
<evidence type="ECO:0000256" key="2">
    <source>
        <dbReference type="ARBA" id="ARBA00005892"/>
    </source>
</evidence>
<dbReference type="EMBL" id="CM000139">
    <property type="protein sequence ID" value="EEE56517.1"/>
    <property type="molecule type" value="Genomic_DNA"/>
</dbReference>
<comment type="subcellular location">
    <subcellularLocation>
        <location evidence="1">Nucleus</location>
    </subcellularLocation>
</comment>
<keyword evidence="3" id="KW-0813">Transport</keyword>
<evidence type="ECO:0008006" key="7">
    <source>
        <dbReference type="Google" id="ProtNLM"/>
    </source>
</evidence>
<reference evidence="6" key="2">
    <citation type="submission" date="2008-12" db="EMBL/GenBank/DDBJ databases">
        <title>Improved gene annotation of the rice (Oryza sativa) genomes.</title>
        <authorList>
            <person name="Wang J."/>
            <person name="Li R."/>
            <person name="Fan W."/>
            <person name="Huang Q."/>
            <person name="Zhang J."/>
            <person name="Zhou Y."/>
            <person name="Hu Y."/>
            <person name="Zi S."/>
            <person name="Li J."/>
            <person name="Ni P."/>
            <person name="Zheng H."/>
            <person name="Zhang Y."/>
            <person name="Zhao M."/>
            <person name="Hao Q."/>
            <person name="McDermott J."/>
            <person name="Samudrala R."/>
            <person name="Kristiansen K."/>
            <person name="Wong G.K.-S."/>
        </authorList>
    </citation>
    <scope>NUCLEOTIDE SEQUENCE</scope>
</reference>
<evidence type="ECO:0000256" key="4">
    <source>
        <dbReference type="ARBA" id="ARBA00023242"/>
    </source>
</evidence>
<reference evidence="6" key="1">
    <citation type="journal article" date="2005" name="PLoS Biol.">
        <title>The genomes of Oryza sativa: a history of duplications.</title>
        <authorList>
            <person name="Yu J."/>
            <person name="Wang J."/>
            <person name="Lin W."/>
            <person name="Li S."/>
            <person name="Li H."/>
            <person name="Zhou J."/>
            <person name="Ni P."/>
            <person name="Dong W."/>
            <person name="Hu S."/>
            <person name="Zeng C."/>
            <person name="Zhang J."/>
            <person name="Zhang Y."/>
            <person name="Li R."/>
            <person name="Xu Z."/>
            <person name="Li S."/>
            <person name="Li X."/>
            <person name="Zheng H."/>
            <person name="Cong L."/>
            <person name="Lin L."/>
            <person name="Yin J."/>
            <person name="Geng J."/>
            <person name="Li G."/>
            <person name="Shi J."/>
            <person name="Liu J."/>
            <person name="Lv H."/>
            <person name="Li J."/>
            <person name="Wang J."/>
            <person name="Deng Y."/>
            <person name="Ran L."/>
            <person name="Shi X."/>
            <person name="Wang X."/>
            <person name="Wu Q."/>
            <person name="Li C."/>
            <person name="Ren X."/>
            <person name="Wang J."/>
            <person name="Wang X."/>
            <person name="Li D."/>
            <person name="Liu D."/>
            <person name="Zhang X."/>
            <person name="Ji Z."/>
            <person name="Zhao W."/>
            <person name="Sun Y."/>
            <person name="Zhang Z."/>
            <person name="Bao J."/>
            <person name="Han Y."/>
            <person name="Dong L."/>
            <person name="Ji J."/>
            <person name="Chen P."/>
            <person name="Wu S."/>
            <person name="Liu J."/>
            <person name="Xiao Y."/>
            <person name="Bu D."/>
            <person name="Tan J."/>
            <person name="Yang L."/>
            <person name="Ye C."/>
            <person name="Zhang J."/>
            <person name="Xu J."/>
            <person name="Zhou Y."/>
            <person name="Yu Y."/>
            <person name="Zhang B."/>
            <person name="Zhuang S."/>
            <person name="Wei H."/>
            <person name="Liu B."/>
            <person name="Lei M."/>
            <person name="Yu H."/>
            <person name="Li Y."/>
            <person name="Xu H."/>
            <person name="Wei S."/>
            <person name="He X."/>
            <person name="Fang L."/>
            <person name="Zhang Z."/>
            <person name="Zhang Y."/>
            <person name="Huang X."/>
            <person name="Su Z."/>
            <person name="Tong W."/>
            <person name="Li J."/>
            <person name="Tong Z."/>
            <person name="Li S."/>
            <person name="Ye J."/>
            <person name="Wang L."/>
            <person name="Fang L."/>
            <person name="Lei T."/>
            <person name="Chen C."/>
            <person name="Chen H."/>
            <person name="Xu Z."/>
            <person name="Li H."/>
            <person name="Huang H."/>
            <person name="Zhang F."/>
            <person name="Xu H."/>
            <person name="Li N."/>
            <person name="Zhao C."/>
            <person name="Li S."/>
            <person name="Dong L."/>
            <person name="Huang Y."/>
            <person name="Li L."/>
            <person name="Xi Y."/>
            <person name="Qi Q."/>
            <person name="Li W."/>
            <person name="Zhang B."/>
            <person name="Hu W."/>
            <person name="Zhang Y."/>
            <person name="Tian X."/>
            <person name="Jiao Y."/>
            <person name="Liang X."/>
            <person name="Jin J."/>
            <person name="Gao L."/>
            <person name="Zheng W."/>
            <person name="Hao B."/>
            <person name="Liu S."/>
            <person name="Wang W."/>
            <person name="Yuan L."/>
            <person name="Cao M."/>
            <person name="McDermott J."/>
            <person name="Samudrala R."/>
            <person name="Wang J."/>
            <person name="Wong G.K."/>
            <person name="Yang H."/>
        </authorList>
    </citation>
    <scope>NUCLEOTIDE SEQUENCE [LARGE SCALE GENOMIC DNA]</scope>
</reference>
<dbReference type="GO" id="GO:0005643">
    <property type="term" value="C:nuclear pore"/>
    <property type="evidence" value="ECO:0007669"/>
    <property type="project" value="InterPro"/>
</dbReference>
<evidence type="ECO:0000256" key="5">
    <source>
        <dbReference type="SAM" id="Phobius"/>
    </source>
</evidence>
<organism evidence="6">
    <name type="scientific">Oryza sativa subsp. japonica</name>
    <name type="common">Rice</name>
    <dbReference type="NCBI Taxonomy" id="39947"/>
    <lineage>
        <taxon>Eukaryota</taxon>
        <taxon>Viridiplantae</taxon>
        <taxon>Streptophyta</taxon>
        <taxon>Embryophyta</taxon>
        <taxon>Tracheophyta</taxon>
        <taxon>Spermatophyta</taxon>
        <taxon>Magnoliopsida</taxon>
        <taxon>Liliopsida</taxon>
        <taxon>Poales</taxon>
        <taxon>Poaceae</taxon>
        <taxon>BOP clade</taxon>
        <taxon>Oryzoideae</taxon>
        <taxon>Oryzeae</taxon>
        <taxon>Oryzinae</taxon>
        <taxon>Oryza</taxon>
        <taxon>Oryza sativa</taxon>
    </lineage>
</organism>
<dbReference type="Pfam" id="PF11894">
    <property type="entry name" value="Nup192"/>
    <property type="match status" value="2"/>
</dbReference>
<gene>
    <name evidence="6" type="ORF">OsJ_05800</name>
</gene>
<accession>B9F3W5</accession>
<keyword evidence="4" id="KW-0539">Nucleus</keyword>
<keyword evidence="5" id="KW-0472">Membrane</keyword>
<proteinExistence type="inferred from homology"/>
<name>B9F3W5_ORYSJ</name>
<sequence length="1961" mass="222733">MPPPPPPRELLAVVEAALLGPSPPSPAQRLELLNAVRDAAPAFRALLSYPASDRTQVEAKEVRLPDMPPITLDDTDVQTALKLSDELNLNEIECVRLLVDANREWVLYGREPLEIYRLAAGLWYMERRDLITSLYILLRSVVLDQGLDADLMYEIQNQMEALFIEGLGQRIITLVKALKLSDELNLNEIECVRLLVDANREELNREESTGVGQPSSEHYVLDFRGALVERRAIVSRERLSLSHCLALSALIKLMREVKDVFSLLKDCAAEVNENSSVELQITYGVLFSLVVTFVSDALSTSHEKPSLSSSDSSFRRDFHELVMRSDNNLTIEGFVGVVRLAWAVHLMLTQDRSSARDTLTSSSRDVTDIWACLEIICRQNSFQFLQERIMQTAAYKNDDEDIVYMYTGYMHKLMMCFLSHPTSRDKIKEIKEKTMNALSPYGSIRDHREDPSRTGEQIGQPTNQPFISLLELVREIYQKEPELVHGNEELWTFVISAGEDHTNTLTLVAFLGLLSTLASSEVGAAKVYELLQGKVYRSLGWSTLFDCLSIYEEKFKESLQSSASVMPEFPEADAQALVSYLAVLQKVVENGNTTERRKWFPDIEPLFKLLSYENVPPFLKGALRNSITAFIKVSPLLKDAIWSYLEQYDLPVVTPPLGQHNATQIYDMRFELNEVEAMRESYPSTISFLNLVNALIAEERNISDKGRRFMGIFKFVYEDVFGPFPQRAYADPREKWELAVACLEHFRMVLSMYDIKDDDIYAAVNASGPSTTSHASIDRQLPVLELLKDFMSGKVAFRNIMNIVSVGVDTLINERTTQTYGILLEKTVHLSFEIFILVMERDLVLADVFRPLYQPLDVVLAQNHRHIIALLEFVRYDYLPQIQQCSIKIMGILSSRIVGLVQLLLKADVAKSVIEDYAACLEFRFDDFQAIENTKDDVGVLILQLLIDNICRPAPNITHLLLRFDVNGSIERTVLKPKSHYSCLKTILDNLEKVTKPDINALLHEFGFQLLYELCLDPLTCGPVMDLLSTTKYQFFSKHVGTIGVSPLPRRNNNQSLRISMLHERAWLLKMLALALHVSDISSSLYRESCLAILCHTFGHCAENLRSANLLQSPGSSNLAMNGNKVLDLLEVVQFRCPDTSIKYPQMLSNLRLESKIEEILRNSATSEFGGVYYYSERGDRLIDLDAFHEKLLQMSQLLNPQLSESEKSELKESFHQMLKWAWRYNKNLEEQAAQLHMLTGWSQIVEIAVSRRMSLLEDRSHLLFELLDASLSATTSPDCSVKMAYILTNVALTCMAKLRDERFICPTGADSDAVTCLDIISAKQLSNAACTSLLFKLTMAILRNESSETLRRRQYALLLSYFQYCRSTLDSDVPPPVLRFLLLEEQEGDDDELGLQKVLKEQNELARSNFSIIRKEAQAVIDLVAKDAIHGSEAGKAISFYVLDSLISIDHDKYFLNQIQSRGILRSCLSDVNNYLSKEASFSSESSQRFCTIDAQLSLLLRISHHYGKHGSQILLSMGALHNLSSCNLMGSQKKANSRLNSNVVKERAGEIDKRRSLTAPILRIVTSFTSLVDSADFLEAWYYEILAYGGTTSARTDCPWLGFDLCLIYVMDADSWIGFLEDENLASGDNFVKRVWTAIFLRLGLAEAAPQPSTDRFLRWWSQATKNQPKEVKNKIVRELVDFAKQHQPVFNIILRESISGANIFNLERLNMVVSILGKVWAYEENDECSFVQDLFSMMQFLFSLDIGSLNFMQSSNMIENQKSELIVFALCFSLISYLYVLATKKDMRFQISYDDTTEGQQQPTLQLISDLLNSITVAMERVAEEKYMLLNKIRDLNELSRKEVDDIIKLCMKQDCISPNDNIRKRRFIAMIELCCMAGNRGQLITLLLQIAECAVTILLVHFQDESCAKDISSFSDELLPILERLEHFTEDKVGRSLKLFHRSVTTLKEMTIRSMSL</sequence>
<dbReference type="PANTHER" id="PTHR31344">
    <property type="entry name" value="NUCLEAR PORE COMPLEX PROTEIN NUP205"/>
    <property type="match status" value="1"/>
</dbReference>
<evidence type="ECO:0000256" key="3">
    <source>
        <dbReference type="ARBA" id="ARBA00022448"/>
    </source>
</evidence>
<dbReference type="PANTHER" id="PTHR31344:SF0">
    <property type="entry name" value="NUCLEAR PORE COMPLEX PROTEIN NUP205"/>
    <property type="match status" value="1"/>
</dbReference>
<dbReference type="InterPro" id="IPR021827">
    <property type="entry name" value="Nup186/Nup192/Nup205"/>
</dbReference>
<dbReference type="Proteomes" id="UP000007752">
    <property type="component" value="Chromosome 2"/>
</dbReference>
<keyword evidence="5" id="KW-0812">Transmembrane</keyword>
<evidence type="ECO:0000313" key="6">
    <source>
        <dbReference type="EMBL" id="EEE56517.1"/>
    </source>
</evidence>
<evidence type="ECO:0000256" key="1">
    <source>
        <dbReference type="ARBA" id="ARBA00004123"/>
    </source>
</evidence>
<feature type="transmembrane region" description="Helical" evidence="5">
    <location>
        <begin position="1768"/>
        <end position="1785"/>
    </location>
</feature>